<dbReference type="Proteomes" id="UP000177987">
    <property type="component" value="Unassembled WGS sequence"/>
</dbReference>
<dbReference type="Pfam" id="PF00145">
    <property type="entry name" value="DNA_methylase"/>
    <property type="match status" value="1"/>
</dbReference>
<evidence type="ECO:0000313" key="9">
    <source>
        <dbReference type="Proteomes" id="UP000177987"/>
    </source>
</evidence>
<evidence type="ECO:0000256" key="4">
    <source>
        <dbReference type="ARBA" id="ARBA00022691"/>
    </source>
</evidence>
<evidence type="ECO:0000256" key="1">
    <source>
        <dbReference type="ARBA" id="ARBA00011975"/>
    </source>
</evidence>
<dbReference type="EMBL" id="MHUW01000017">
    <property type="protein sequence ID" value="OHA83432.1"/>
    <property type="molecule type" value="Genomic_DNA"/>
</dbReference>
<dbReference type="InterPro" id="IPR029063">
    <property type="entry name" value="SAM-dependent_MTases_sf"/>
</dbReference>
<accession>A0A1G2SFG4</accession>
<dbReference type="PRINTS" id="PR00105">
    <property type="entry name" value="C5METTRFRASE"/>
</dbReference>
<dbReference type="STRING" id="1802727.A2937_03640"/>
<gene>
    <name evidence="8" type="ORF">A2937_03640</name>
</gene>
<keyword evidence="5" id="KW-0680">Restriction system</keyword>
<protein>
    <recommendedName>
        <fullName evidence="1">DNA (cytosine-5-)-methyltransferase</fullName>
        <ecNumber evidence="1">2.1.1.37</ecNumber>
    </recommendedName>
</protein>
<feature type="active site" evidence="6">
    <location>
        <position position="68"/>
    </location>
</feature>
<dbReference type="SUPFAM" id="SSF53335">
    <property type="entry name" value="S-adenosyl-L-methionine-dependent methyltransferases"/>
    <property type="match status" value="1"/>
</dbReference>
<keyword evidence="3 6" id="KW-0808">Transferase</keyword>
<dbReference type="PANTHER" id="PTHR46098:SF1">
    <property type="entry name" value="TRNA (CYTOSINE(38)-C(5))-METHYLTRANSFERASE"/>
    <property type="match status" value="1"/>
</dbReference>
<dbReference type="InterPro" id="IPR050750">
    <property type="entry name" value="C5-MTase"/>
</dbReference>
<proteinExistence type="inferred from homology"/>
<evidence type="ECO:0000256" key="7">
    <source>
        <dbReference type="RuleBase" id="RU000416"/>
    </source>
</evidence>
<evidence type="ECO:0000256" key="3">
    <source>
        <dbReference type="ARBA" id="ARBA00022679"/>
    </source>
</evidence>
<dbReference type="GO" id="GO:0032259">
    <property type="term" value="P:methylation"/>
    <property type="evidence" value="ECO:0007669"/>
    <property type="project" value="UniProtKB-KW"/>
</dbReference>
<dbReference type="InterPro" id="IPR001525">
    <property type="entry name" value="C5_MeTfrase"/>
</dbReference>
<dbReference type="PROSITE" id="PS51679">
    <property type="entry name" value="SAM_MT_C5"/>
    <property type="match status" value="1"/>
</dbReference>
<evidence type="ECO:0000256" key="2">
    <source>
        <dbReference type="ARBA" id="ARBA00022603"/>
    </source>
</evidence>
<keyword evidence="4 6" id="KW-0949">S-adenosyl-L-methionine</keyword>
<dbReference type="NCBIfam" id="TIGR00675">
    <property type="entry name" value="dcm"/>
    <property type="match status" value="1"/>
</dbReference>
<organism evidence="8 9">
    <name type="scientific">Candidatus Yonathbacteria bacterium RIFCSPLOWO2_01_FULL_47_33b</name>
    <dbReference type="NCBI Taxonomy" id="1802727"/>
    <lineage>
        <taxon>Bacteria</taxon>
        <taxon>Candidatus Yonathiibacteriota</taxon>
    </lineage>
</organism>
<reference evidence="8 9" key="1">
    <citation type="journal article" date="2016" name="Nat. Commun.">
        <title>Thousands of microbial genomes shed light on interconnected biogeochemical processes in an aquifer system.</title>
        <authorList>
            <person name="Anantharaman K."/>
            <person name="Brown C.T."/>
            <person name="Hug L.A."/>
            <person name="Sharon I."/>
            <person name="Castelle C.J."/>
            <person name="Probst A.J."/>
            <person name="Thomas B.C."/>
            <person name="Singh A."/>
            <person name="Wilkins M.J."/>
            <person name="Karaoz U."/>
            <person name="Brodie E.L."/>
            <person name="Williams K.H."/>
            <person name="Hubbard S.S."/>
            <person name="Banfield J.F."/>
        </authorList>
    </citation>
    <scope>NUCLEOTIDE SEQUENCE [LARGE SCALE GENOMIC DNA]</scope>
</reference>
<dbReference type="EC" id="2.1.1.37" evidence="1"/>
<dbReference type="PANTHER" id="PTHR46098">
    <property type="entry name" value="TRNA (CYTOSINE(38)-C(5))-METHYLTRANSFERASE"/>
    <property type="match status" value="1"/>
</dbReference>
<comment type="caution">
    <text evidence="8">The sequence shown here is derived from an EMBL/GenBank/DDBJ whole genome shotgun (WGS) entry which is preliminary data.</text>
</comment>
<name>A0A1G2SFG4_9BACT</name>
<dbReference type="AlphaFoldDB" id="A0A1G2SFG4"/>
<dbReference type="Gene3D" id="3.90.120.10">
    <property type="entry name" value="DNA Methylase, subunit A, domain 2"/>
    <property type="match status" value="1"/>
</dbReference>
<comment type="similarity">
    <text evidence="6 7">Belongs to the class I-like SAM-binding methyltransferase superfamily. C5-methyltransferase family.</text>
</comment>
<evidence type="ECO:0000256" key="6">
    <source>
        <dbReference type="PROSITE-ProRule" id="PRU01016"/>
    </source>
</evidence>
<evidence type="ECO:0000313" key="8">
    <source>
        <dbReference type="EMBL" id="OHA83432.1"/>
    </source>
</evidence>
<dbReference type="GO" id="GO:0009307">
    <property type="term" value="P:DNA restriction-modification system"/>
    <property type="evidence" value="ECO:0007669"/>
    <property type="project" value="UniProtKB-KW"/>
</dbReference>
<dbReference type="GO" id="GO:0003886">
    <property type="term" value="F:DNA (cytosine-5-)-methyltransferase activity"/>
    <property type="evidence" value="ECO:0007669"/>
    <property type="project" value="UniProtKB-EC"/>
</dbReference>
<sequence>MEFFAGSGLVAQGLSQFFKPAWANDICEKKAAVYTANHGKKHFHSGSIADVNGADLPQAVLSWASFPCQDLSLAGLTAGIHAERSGLVWQWLRIMDEMPKRPPFLVAENVTGLISADGGIHYRALHEALRKKGYIVGAVMLDASLWVPQSRQRVFVIAVEKGAKIPANLIDTGPNWAHSDTLVKAAEGLKGWVWWKMPEPSKRKITLSDVIEWDAACDPPKASAKKLGMIPSSHWERLSQEAVTVAPGYKRTRKGNQVLELRFDDIAGCLRTAQGGSSRQVIVLKRGKRIDTRLLTVREAARLMGAPESYKLPGSYNDGYTAMGDAVAVPVARYLAKHLLSHLAQTAGQPNLS</sequence>
<evidence type="ECO:0000256" key="5">
    <source>
        <dbReference type="ARBA" id="ARBA00022747"/>
    </source>
</evidence>
<dbReference type="Gene3D" id="3.40.50.150">
    <property type="entry name" value="Vaccinia Virus protein VP39"/>
    <property type="match status" value="1"/>
</dbReference>
<keyword evidence="2 6" id="KW-0489">Methyltransferase</keyword>